<evidence type="ECO:0000256" key="1">
    <source>
        <dbReference type="ARBA" id="ARBA00007613"/>
    </source>
</evidence>
<dbReference type="GO" id="GO:0015562">
    <property type="term" value="F:efflux transmembrane transporter activity"/>
    <property type="evidence" value="ECO:0007669"/>
    <property type="project" value="InterPro"/>
</dbReference>
<dbReference type="Pfam" id="PF02321">
    <property type="entry name" value="OEP"/>
    <property type="match status" value="2"/>
</dbReference>
<dbReference type="InterPro" id="IPR003423">
    <property type="entry name" value="OMP_efflux"/>
</dbReference>
<dbReference type="SUPFAM" id="SSF56954">
    <property type="entry name" value="Outer membrane efflux proteins (OEP)"/>
    <property type="match status" value="1"/>
</dbReference>
<keyword evidence="3" id="KW-0732">Signal</keyword>
<gene>
    <name evidence="4" type="ORF">DFR24_4531</name>
</gene>
<dbReference type="InterPro" id="IPR010131">
    <property type="entry name" value="MdtP/NodT-like"/>
</dbReference>
<dbReference type="Proteomes" id="UP000295341">
    <property type="component" value="Unassembled WGS sequence"/>
</dbReference>
<accession>A0A4S3K8U7</accession>
<evidence type="ECO:0000313" key="4">
    <source>
        <dbReference type="EMBL" id="TDU24266.1"/>
    </source>
</evidence>
<feature type="region of interest" description="Disordered" evidence="2">
    <location>
        <begin position="459"/>
        <end position="503"/>
    </location>
</feature>
<protein>
    <submittedName>
        <fullName evidence="4">Cobalt-zinc-cadmium efflux system outer membrane protein</fullName>
    </submittedName>
</protein>
<dbReference type="PANTHER" id="PTHR30203:SF24">
    <property type="entry name" value="BLR4935 PROTEIN"/>
    <property type="match status" value="1"/>
</dbReference>
<dbReference type="PANTHER" id="PTHR30203">
    <property type="entry name" value="OUTER MEMBRANE CATION EFFLUX PROTEIN"/>
    <property type="match status" value="1"/>
</dbReference>
<dbReference type="PROSITE" id="PS51257">
    <property type="entry name" value="PROKAR_LIPOPROTEIN"/>
    <property type="match status" value="1"/>
</dbReference>
<proteinExistence type="inferred from homology"/>
<keyword evidence="5" id="KW-1185">Reference proteome</keyword>
<reference evidence="4 5" key="1">
    <citation type="submission" date="2019-03" db="EMBL/GenBank/DDBJ databases">
        <title>Genomic Encyclopedia of Type Strains, Phase IV (KMG-IV): sequencing the most valuable type-strain genomes for metagenomic binning, comparative biology and taxonomic classification.</title>
        <authorList>
            <person name="Goeker M."/>
        </authorList>
    </citation>
    <scope>NUCLEOTIDE SEQUENCE [LARGE SCALE GENOMIC DNA]</scope>
    <source>
        <strain evidence="4 5">DSM 26377</strain>
    </source>
</reference>
<dbReference type="Gene3D" id="1.20.1600.10">
    <property type="entry name" value="Outer membrane efflux proteins (OEP)"/>
    <property type="match status" value="1"/>
</dbReference>
<dbReference type="OrthoDB" id="237412at2"/>
<name>A0A4S3K8U7_9GAMM</name>
<comment type="similarity">
    <text evidence="1">Belongs to the outer membrane factor (OMF) (TC 1.B.17) family.</text>
</comment>
<dbReference type="RefSeq" id="WP_133883682.1">
    <property type="nucleotide sequence ID" value="NZ_MWIN01000003.1"/>
</dbReference>
<dbReference type="AlphaFoldDB" id="A0A4S3K8U7"/>
<comment type="caution">
    <text evidence="4">The sequence shown here is derived from an EMBL/GenBank/DDBJ whole genome shotgun (WGS) entry which is preliminary data.</text>
</comment>
<feature type="compositionally biased region" description="Low complexity" evidence="2">
    <location>
        <begin position="488"/>
        <end position="503"/>
    </location>
</feature>
<evidence type="ECO:0000313" key="5">
    <source>
        <dbReference type="Proteomes" id="UP000295341"/>
    </source>
</evidence>
<evidence type="ECO:0000256" key="3">
    <source>
        <dbReference type="SAM" id="SignalP"/>
    </source>
</evidence>
<dbReference type="EMBL" id="SOBT01000012">
    <property type="protein sequence ID" value="TDU24266.1"/>
    <property type="molecule type" value="Genomic_DNA"/>
</dbReference>
<evidence type="ECO:0000256" key="2">
    <source>
        <dbReference type="SAM" id="MobiDB-lite"/>
    </source>
</evidence>
<sequence length="503" mass="54763">MFRVLSWKARRLLSIAIVLSVAGCATAPEDRGASAVSRFSSERGGPAVGVPTQDEDARAKLIGPLLERHLSADDAVTIALVRSPQLRIEYARLGLASADVVQAGRMSNPTLSASIMFPDRAGESNQVGFGLATRFLDLLLIPARSRIAEQEFTRAQMLAGNAVLDLARDVESAYYALVGAQHIATMRQTVAKAANAAATLAQRYHDAGNLPDLQLSLEKSAAAQASLAALSARAEVADARARLATLMGMPASETGWDVETRLPLPSAVEVPEADLQQQATDRRLELQARRLEVATLRDGLGLTQSTRWFGGLEVGVHTERETDRSRITGPSLSWELPLFNQNQDGVLRAQSALERAEAELLQSEIATGNDVARSYARLQNDREAITLYQQQLLPMHERIVQHTQEKLDFMLVGVFELIRARQDQYDAWQAYLEAVRDYWLHRVDLQRAMGVALAAQPAGETVAPQVPQAPASDEDPHRHHHGMGHSMAAPASDDPAPAGVHHH</sequence>
<organism evidence="4 5">
    <name type="scientific">Panacagrimonas perspica</name>
    <dbReference type="NCBI Taxonomy" id="381431"/>
    <lineage>
        <taxon>Bacteria</taxon>
        <taxon>Pseudomonadati</taxon>
        <taxon>Pseudomonadota</taxon>
        <taxon>Gammaproteobacteria</taxon>
        <taxon>Nevskiales</taxon>
        <taxon>Nevskiaceae</taxon>
        <taxon>Panacagrimonas</taxon>
    </lineage>
</organism>
<feature type="signal peptide" evidence="3">
    <location>
        <begin position="1"/>
        <end position="27"/>
    </location>
</feature>
<feature type="chain" id="PRO_5030100224" evidence="3">
    <location>
        <begin position="28"/>
        <end position="503"/>
    </location>
</feature>